<sequence>MLSYALLSVILLFSGNHDVANAKKAKDDKGRKFAQKEEVYDTEHLKEHLKHRIDVGAKDLSEEQQRFHYFSINDLNKDNRLDGTEVAKTMYHRHEKAETPIFSDDEIEEMVDPILKNFDVNGDGFIDFAEYRAKTEM</sequence>
<dbReference type="InterPro" id="IPR002048">
    <property type="entry name" value="EF_hand_dom"/>
</dbReference>
<keyword evidence="1 4" id="KW-0732">Signal</keyword>
<feature type="signal peptide" evidence="4">
    <location>
        <begin position="1"/>
        <end position="22"/>
    </location>
</feature>
<protein>
    <recommendedName>
        <fullName evidence="5">EF-hand domain-containing protein</fullName>
    </recommendedName>
</protein>
<keyword evidence="2" id="KW-0677">Repeat</keyword>
<evidence type="ECO:0000256" key="3">
    <source>
        <dbReference type="ARBA" id="ARBA00022837"/>
    </source>
</evidence>
<proteinExistence type="predicted"/>
<keyword evidence="7" id="KW-1185">Reference proteome</keyword>
<evidence type="ECO:0000313" key="7">
    <source>
        <dbReference type="Proteomes" id="UP001176961"/>
    </source>
</evidence>
<evidence type="ECO:0000256" key="2">
    <source>
        <dbReference type="ARBA" id="ARBA00022737"/>
    </source>
</evidence>
<comment type="caution">
    <text evidence="6">The sequence shown here is derived from an EMBL/GenBank/DDBJ whole genome shotgun (WGS) entry which is preliminary data.</text>
</comment>
<dbReference type="PROSITE" id="PS50222">
    <property type="entry name" value="EF_HAND_2"/>
    <property type="match status" value="1"/>
</dbReference>
<dbReference type="Proteomes" id="UP001176961">
    <property type="component" value="Unassembled WGS sequence"/>
</dbReference>
<name>A0AA36DKW5_CYLNA</name>
<reference evidence="6" key="1">
    <citation type="submission" date="2023-07" db="EMBL/GenBank/DDBJ databases">
        <authorList>
            <consortium name="CYATHOMIX"/>
        </authorList>
    </citation>
    <scope>NUCLEOTIDE SEQUENCE</scope>
    <source>
        <strain evidence="6">N/A</strain>
    </source>
</reference>
<evidence type="ECO:0000256" key="4">
    <source>
        <dbReference type="SAM" id="SignalP"/>
    </source>
</evidence>
<keyword evidence="3" id="KW-0106">Calcium</keyword>
<feature type="domain" description="EF-hand" evidence="5">
    <location>
        <begin position="106"/>
        <end position="137"/>
    </location>
</feature>
<dbReference type="PANTHER" id="PTHR23104:SF12">
    <property type="entry name" value="EF-HAND DOMAIN-CONTAINING PROTEIN"/>
    <property type="match status" value="1"/>
</dbReference>
<dbReference type="SUPFAM" id="SSF47473">
    <property type="entry name" value="EF-hand"/>
    <property type="match status" value="1"/>
</dbReference>
<dbReference type="InterPro" id="IPR018247">
    <property type="entry name" value="EF_Hand_1_Ca_BS"/>
</dbReference>
<dbReference type="GO" id="GO:0005509">
    <property type="term" value="F:calcium ion binding"/>
    <property type="evidence" value="ECO:0007669"/>
    <property type="project" value="InterPro"/>
</dbReference>
<dbReference type="InterPro" id="IPR052110">
    <property type="entry name" value="MCFD2-like"/>
</dbReference>
<gene>
    <name evidence="6" type="ORF">CYNAS_LOCUS1540</name>
</gene>
<organism evidence="6 7">
    <name type="scientific">Cylicocyclus nassatus</name>
    <name type="common">Nematode worm</name>
    <dbReference type="NCBI Taxonomy" id="53992"/>
    <lineage>
        <taxon>Eukaryota</taxon>
        <taxon>Metazoa</taxon>
        <taxon>Ecdysozoa</taxon>
        <taxon>Nematoda</taxon>
        <taxon>Chromadorea</taxon>
        <taxon>Rhabditida</taxon>
        <taxon>Rhabditina</taxon>
        <taxon>Rhabditomorpha</taxon>
        <taxon>Strongyloidea</taxon>
        <taxon>Strongylidae</taxon>
        <taxon>Cylicocyclus</taxon>
    </lineage>
</organism>
<dbReference type="EMBL" id="CATQJL010000001">
    <property type="protein sequence ID" value="CAJ0589557.1"/>
    <property type="molecule type" value="Genomic_DNA"/>
</dbReference>
<dbReference type="PROSITE" id="PS00018">
    <property type="entry name" value="EF_HAND_1"/>
    <property type="match status" value="2"/>
</dbReference>
<evidence type="ECO:0000313" key="6">
    <source>
        <dbReference type="EMBL" id="CAJ0589557.1"/>
    </source>
</evidence>
<accession>A0AA36DKW5</accession>
<dbReference type="Pfam" id="PF13499">
    <property type="entry name" value="EF-hand_7"/>
    <property type="match status" value="1"/>
</dbReference>
<evidence type="ECO:0000259" key="5">
    <source>
        <dbReference type="PROSITE" id="PS50222"/>
    </source>
</evidence>
<evidence type="ECO:0000256" key="1">
    <source>
        <dbReference type="ARBA" id="ARBA00022729"/>
    </source>
</evidence>
<dbReference type="InterPro" id="IPR011992">
    <property type="entry name" value="EF-hand-dom_pair"/>
</dbReference>
<feature type="chain" id="PRO_5041285981" description="EF-hand domain-containing protein" evidence="4">
    <location>
        <begin position="23"/>
        <end position="137"/>
    </location>
</feature>
<dbReference type="PANTHER" id="PTHR23104">
    <property type="entry name" value="MULTIPLE COAGULATION FACTOR DEFICIENCY PROTEIN 2 NEURAL STEM CELL DERIVED NEURONAL SURVIVAL PROTEIN"/>
    <property type="match status" value="1"/>
</dbReference>
<dbReference type="Gene3D" id="1.10.238.10">
    <property type="entry name" value="EF-hand"/>
    <property type="match status" value="1"/>
</dbReference>
<dbReference type="AlphaFoldDB" id="A0AA36DKW5"/>